<dbReference type="RefSeq" id="WP_023354448.1">
    <property type="nucleotide sequence ID" value="NZ_KI535368.1"/>
</dbReference>
<dbReference type="STRING" id="592026.GCWU0000282_001576"/>
<comment type="caution">
    <text evidence="2">The sequence shown here is derived from an EMBL/GenBank/DDBJ whole genome shotgun (WGS) entry which is preliminary data.</text>
</comment>
<evidence type="ECO:0000313" key="2">
    <source>
        <dbReference type="EMBL" id="ESL02706.1"/>
    </source>
</evidence>
<dbReference type="HOGENOM" id="CLU_1802608_0_0_9"/>
<dbReference type="EMBL" id="ACIL03000013">
    <property type="protein sequence ID" value="ESL02706.1"/>
    <property type="molecule type" value="Genomic_DNA"/>
</dbReference>
<accession>V2Y4T9</accession>
<dbReference type="Proteomes" id="UP000018227">
    <property type="component" value="Unassembled WGS sequence"/>
</dbReference>
<dbReference type="AlphaFoldDB" id="V2Y4T9"/>
<evidence type="ECO:0000313" key="3">
    <source>
        <dbReference type="Proteomes" id="UP000018227"/>
    </source>
</evidence>
<reference evidence="2 3" key="1">
    <citation type="submission" date="2013-06" db="EMBL/GenBank/DDBJ databases">
        <authorList>
            <person name="Weinstock G."/>
            <person name="Sodergren E."/>
            <person name="Clifton S."/>
            <person name="Fulton L."/>
            <person name="Fulton B."/>
            <person name="Courtney L."/>
            <person name="Fronick C."/>
            <person name="Harrison M."/>
            <person name="Strong C."/>
            <person name="Farmer C."/>
            <person name="Delahaunty K."/>
            <person name="Markovic C."/>
            <person name="Hall O."/>
            <person name="Minx P."/>
            <person name="Tomlinson C."/>
            <person name="Mitreva M."/>
            <person name="Nelson J."/>
            <person name="Hou S."/>
            <person name="Wollam A."/>
            <person name="Pepin K.H."/>
            <person name="Johnson M."/>
            <person name="Bhonagiri V."/>
            <person name="Nash W.E."/>
            <person name="Warren W."/>
            <person name="Chinwalla A."/>
            <person name="Mardis E.R."/>
            <person name="Wilson R.K."/>
        </authorList>
    </citation>
    <scope>NUCLEOTIDE SEQUENCE [LARGE SCALE GENOMIC DNA]</scope>
    <source>
        <strain evidence="2 3">ATCC 51271</strain>
    </source>
</reference>
<protein>
    <recommendedName>
        <fullName evidence="4">Transposase InsH N-terminal domain-containing protein</fullName>
    </recommendedName>
</protein>
<proteinExistence type="predicted"/>
<organism evidence="2 3">
    <name type="scientific">Catonella morbi ATCC 51271</name>
    <dbReference type="NCBI Taxonomy" id="592026"/>
    <lineage>
        <taxon>Bacteria</taxon>
        <taxon>Bacillati</taxon>
        <taxon>Bacillota</taxon>
        <taxon>Clostridia</taxon>
        <taxon>Lachnospirales</taxon>
        <taxon>Lachnospiraceae</taxon>
        <taxon>Catonella</taxon>
    </lineage>
</organism>
<sequence>MSFVLNGCQQISLFDSLGFLSERKQRILDKSWAKTFSKHIFTKIDEMIFAPLYSDKRNSRPNAPVNVIVGALIIKELNGLSDDKSLRNASLISDTSMHSIPQALRISHSVTAHSAGSGRGTPHTSSPPAEILSTNVSVLCLKR</sequence>
<evidence type="ECO:0008006" key="4">
    <source>
        <dbReference type="Google" id="ProtNLM"/>
    </source>
</evidence>
<name>V2Y4T9_9FIRM</name>
<evidence type="ECO:0000256" key="1">
    <source>
        <dbReference type="SAM" id="MobiDB-lite"/>
    </source>
</evidence>
<gene>
    <name evidence="2" type="ORF">GCWU0000282_001576</name>
</gene>
<feature type="region of interest" description="Disordered" evidence="1">
    <location>
        <begin position="111"/>
        <end position="130"/>
    </location>
</feature>
<dbReference type="eggNOG" id="COG3039">
    <property type="taxonomic scope" value="Bacteria"/>
</dbReference>
<keyword evidence="3" id="KW-1185">Reference proteome</keyword>